<evidence type="ECO:0000313" key="2">
    <source>
        <dbReference type="Proteomes" id="UP000000379"/>
    </source>
</evidence>
<reference evidence="2" key="1">
    <citation type="submission" date="2010-05" db="EMBL/GenBank/DDBJ databases">
        <title>The complete genome of Truepera radiovictris DSM 17093.</title>
        <authorList>
            <consortium name="US DOE Joint Genome Institute (JGI-PGF)"/>
            <person name="Lucas S."/>
            <person name="Copeland A."/>
            <person name="Lapidus A."/>
            <person name="Glavina del Rio T."/>
            <person name="Dalin E."/>
            <person name="Tice H."/>
            <person name="Bruce D."/>
            <person name="Goodwin L."/>
            <person name="Pitluck S."/>
            <person name="Kyrpides N."/>
            <person name="Mavromatis K."/>
            <person name="Ovchinnikova G."/>
            <person name="Munk A.C."/>
            <person name="Detter J.C."/>
            <person name="Han C."/>
            <person name="Tapia R."/>
            <person name="Land M."/>
            <person name="Hauser L."/>
            <person name="Markowitz V."/>
            <person name="Cheng J.-F."/>
            <person name="Hugenholtz P."/>
            <person name="Woyke T."/>
            <person name="Wu D."/>
            <person name="Tindall B."/>
            <person name="Pomrenke H.G."/>
            <person name="Brambilla E."/>
            <person name="Klenk H.-P."/>
            <person name="Eisen J.A."/>
        </authorList>
    </citation>
    <scope>NUCLEOTIDE SEQUENCE [LARGE SCALE GENOMIC DNA]</scope>
    <source>
        <strain evidence="2">DSM 17093 / CIP 108686 / LMG 22925 / RQ-24</strain>
    </source>
</reference>
<dbReference type="OrthoDB" id="9776792at2"/>
<dbReference type="InterPro" id="IPR006482">
    <property type="entry name" value="Cas7_Csh2/Csh2"/>
</dbReference>
<dbReference type="AlphaFoldDB" id="D7CYE1"/>
<dbReference type="KEGG" id="tra:Trad_1662"/>
<proteinExistence type="predicted"/>
<dbReference type="NCBIfam" id="TIGR01595">
    <property type="entry name" value="cas_CT1132"/>
    <property type="match status" value="1"/>
</dbReference>
<dbReference type="EMBL" id="CP002049">
    <property type="protein sequence ID" value="ADI14780.1"/>
    <property type="molecule type" value="Genomic_DNA"/>
</dbReference>
<sequence>MTATIQLPTDAANRHDFVLLFDVTNGNPNGDPDAGNLPRVDPETGLGIVTDVALKRKVRNYVDALKGTEERYKIYVQQGAILNNQHARAYSALGKDPKKANQADIGAAKAWMCENFYDIRTFGAVMSTDVNAGQVRGPVQLTFGRSVDPILGLDAAITRVALTKPDPKQAAEDETARSGTMGRKAYIPYGLYVAHGFFVPSFAKATGFDDNDLTLLWQALVNMWDLDRSASRGLTGCRGLYVFSHSSPLGNAPAHKLLERVQVRRKDGVEAPRAFSDYTVTVNQDDLPDEVQLHVLAEG</sequence>
<gene>
    <name evidence="1" type="ordered locus">Trad_1662</name>
</gene>
<protein>
    <submittedName>
        <fullName evidence="1">CRISPR-associated protein, Csd2 family</fullName>
    </submittedName>
</protein>
<reference evidence="1 2" key="2">
    <citation type="journal article" date="2011" name="Stand. Genomic Sci.">
        <title>Complete genome sequence of Truepera radiovictrix type strain (RQ-24).</title>
        <authorList>
            <person name="Ivanova N."/>
            <person name="Rohde C."/>
            <person name="Munk C."/>
            <person name="Nolan M."/>
            <person name="Lucas S."/>
            <person name="Del Rio T.G."/>
            <person name="Tice H."/>
            <person name="Deshpande S."/>
            <person name="Cheng J.F."/>
            <person name="Tapia R."/>
            <person name="Han C."/>
            <person name="Goodwin L."/>
            <person name="Pitluck S."/>
            <person name="Liolios K."/>
            <person name="Mavromatis K."/>
            <person name="Mikhailova N."/>
            <person name="Pati A."/>
            <person name="Chen A."/>
            <person name="Palaniappan K."/>
            <person name="Land M."/>
            <person name="Hauser L."/>
            <person name="Chang Y.J."/>
            <person name="Jeffries C.D."/>
            <person name="Brambilla E."/>
            <person name="Rohde M."/>
            <person name="Goker M."/>
            <person name="Tindall B.J."/>
            <person name="Woyke T."/>
            <person name="Bristow J."/>
            <person name="Eisen J.A."/>
            <person name="Markowitz V."/>
            <person name="Hugenholtz P."/>
            <person name="Kyrpides N.C."/>
            <person name="Klenk H.P."/>
            <person name="Lapidus A."/>
        </authorList>
    </citation>
    <scope>NUCLEOTIDE SEQUENCE [LARGE SCALE GENOMIC DNA]</scope>
    <source>
        <strain evidence="2">DSM 17093 / CIP 108686 / LMG 22925 / RQ-24</strain>
    </source>
</reference>
<dbReference type="RefSeq" id="WP_013178148.1">
    <property type="nucleotide sequence ID" value="NC_014221.1"/>
</dbReference>
<dbReference type="NCBIfam" id="TIGR02589">
    <property type="entry name" value="cas_Csd2"/>
    <property type="match status" value="1"/>
</dbReference>
<organism evidence="1 2">
    <name type="scientific">Truepera radiovictrix (strain DSM 17093 / CIP 108686 / LMG 22925 / RQ-24)</name>
    <dbReference type="NCBI Taxonomy" id="649638"/>
    <lineage>
        <taxon>Bacteria</taxon>
        <taxon>Thermotogati</taxon>
        <taxon>Deinococcota</taxon>
        <taxon>Deinococci</taxon>
        <taxon>Trueperales</taxon>
        <taxon>Trueperaceae</taxon>
        <taxon>Truepera</taxon>
    </lineage>
</organism>
<dbReference type="Proteomes" id="UP000000379">
    <property type="component" value="Chromosome"/>
</dbReference>
<keyword evidence="2" id="KW-1185">Reference proteome</keyword>
<name>D7CYE1_TRURR</name>
<accession>D7CYE1</accession>
<dbReference type="STRING" id="649638.Trad_1662"/>
<evidence type="ECO:0000313" key="1">
    <source>
        <dbReference type="EMBL" id="ADI14780.1"/>
    </source>
</evidence>
<dbReference type="Pfam" id="PF05107">
    <property type="entry name" value="Cas_Cas7"/>
    <property type="match status" value="1"/>
</dbReference>
<dbReference type="HOGENOM" id="CLU_071770_2_0_0"/>
<dbReference type="GO" id="GO:0043571">
    <property type="term" value="P:maintenance of CRISPR repeat elements"/>
    <property type="evidence" value="ECO:0007669"/>
    <property type="project" value="InterPro"/>
</dbReference>
<dbReference type="eggNOG" id="COG3649">
    <property type="taxonomic scope" value="Bacteria"/>
</dbReference>
<dbReference type="InterPro" id="IPR013418">
    <property type="entry name" value="CRISPR-assoc_prot_Cas7/Csd2"/>
</dbReference>